<dbReference type="KEGG" id="bgm:CAL15_17785"/>
<keyword evidence="4" id="KW-1185">Reference proteome</keyword>
<dbReference type="Proteomes" id="UP000194161">
    <property type="component" value="Chromosome"/>
</dbReference>
<sequence>MPASRLRPHSPARYWRRNVQLIALLLVLWVALTAAPALFTGYLAFEFIGWPFPFWLAAYGAPLAFLLIVAAYGWIMNRADAHAAQTAGELDTADTPPREPR</sequence>
<name>A0A1W6ZF90_9BORD</name>
<keyword evidence="1" id="KW-1133">Transmembrane helix</keyword>
<evidence type="ECO:0000259" key="2">
    <source>
        <dbReference type="Pfam" id="PF13937"/>
    </source>
</evidence>
<dbReference type="AlphaFoldDB" id="A0A1W6ZF90"/>
<dbReference type="Pfam" id="PF13937">
    <property type="entry name" value="DUF4212"/>
    <property type="match status" value="1"/>
</dbReference>
<dbReference type="InterPro" id="IPR019886">
    <property type="entry name" value="Na_symporter_ssu"/>
</dbReference>
<reference evidence="3 4" key="1">
    <citation type="submission" date="2017-05" db="EMBL/GenBank/DDBJ databases">
        <title>Complete and WGS of Bordetella genogroups.</title>
        <authorList>
            <person name="Spilker T."/>
            <person name="LiPuma J."/>
        </authorList>
    </citation>
    <scope>NUCLEOTIDE SEQUENCE [LARGE SCALE GENOMIC DNA]</scope>
    <source>
        <strain evidence="3 4">AU7206</strain>
    </source>
</reference>
<keyword evidence="1" id="KW-0472">Membrane</keyword>
<feature type="domain" description="Sodium symporter small subunit" evidence="2">
    <location>
        <begin position="13"/>
        <end position="81"/>
    </location>
</feature>
<feature type="transmembrane region" description="Helical" evidence="1">
    <location>
        <begin position="21"/>
        <end position="44"/>
    </location>
</feature>
<gene>
    <name evidence="3" type="ORF">CAL15_17785</name>
</gene>
<organism evidence="3 4">
    <name type="scientific">Bordetella genomosp. 13</name>
    <dbReference type="NCBI Taxonomy" id="463040"/>
    <lineage>
        <taxon>Bacteria</taxon>
        <taxon>Pseudomonadati</taxon>
        <taxon>Pseudomonadota</taxon>
        <taxon>Betaproteobacteria</taxon>
        <taxon>Burkholderiales</taxon>
        <taxon>Alcaligenaceae</taxon>
        <taxon>Bordetella</taxon>
    </lineage>
</organism>
<dbReference type="NCBIfam" id="TIGR03647">
    <property type="entry name" value="Na_symport_sm"/>
    <property type="match status" value="1"/>
</dbReference>
<dbReference type="STRING" id="463040.CAL15_17785"/>
<evidence type="ECO:0000256" key="1">
    <source>
        <dbReference type="SAM" id="Phobius"/>
    </source>
</evidence>
<evidence type="ECO:0000313" key="4">
    <source>
        <dbReference type="Proteomes" id="UP000194161"/>
    </source>
</evidence>
<protein>
    <recommendedName>
        <fullName evidence="2">Sodium symporter small subunit domain-containing protein</fullName>
    </recommendedName>
</protein>
<proteinExistence type="predicted"/>
<dbReference type="EMBL" id="CP021111">
    <property type="protein sequence ID" value="ARP96063.1"/>
    <property type="molecule type" value="Genomic_DNA"/>
</dbReference>
<feature type="transmembrane region" description="Helical" evidence="1">
    <location>
        <begin position="56"/>
        <end position="75"/>
    </location>
</feature>
<evidence type="ECO:0000313" key="3">
    <source>
        <dbReference type="EMBL" id="ARP96063.1"/>
    </source>
</evidence>
<dbReference type="OrthoDB" id="9797746at2"/>
<accession>A0A1W6ZF90</accession>
<dbReference type="RefSeq" id="WP_086079815.1">
    <property type="nucleotide sequence ID" value="NZ_CP021111.1"/>
</dbReference>
<keyword evidence="1" id="KW-0812">Transmembrane</keyword>